<organism evidence="3 4">
    <name type="scientific">Flavobacterium rivuli WB 3.3-2 = DSM 21788</name>
    <dbReference type="NCBI Taxonomy" id="1121895"/>
    <lineage>
        <taxon>Bacteria</taxon>
        <taxon>Pseudomonadati</taxon>
        <taxon>Bacteroidota</taxon>
        <taxon>Flavobacteriia</taxon>
        <taxon>Flavobacteriales</taxon>
        <taxon>Flavobacteriaceae</taxon>
        <taxon>Flavobacterium</taxon>
    </lineage>
</organism>
<evidence type="ECO:0000256" key="2">
    <source>
        <dbReference type="PROSITE-ProRule" id="PRU01282"/>
    </source>
</evidence>
<dbReference type="Pfam" id="PF03960">
    <property type="entry name" value="ArsC"/>
    <property type="match status" value="1"/>
</dbReference>
<keyword evidence="4" id="KW-1185">Reference proteome</keyword>
<dbReference type="OrthoDB" id="1120494at2"/>
<dbReference type="Gene3D" id="3.40.30.10">
    <property type="entry name" value="Glutaredoxin"/>
    <property type="match status" value="1"/>
</dbReference>
<evidence type="ECO:0000313" key="3">
    <source>
        <dbReference type="EMBL" id="KGO85380.1"/>
    </source>
</evidence>
<dbReference type="Proteomes" id="UP000030152">
    <property type="component" value="Unassembled WGS sequence"/>
</dbReference>
<sequence>MKKIYHLGTCDTCRKIIKSLPSTNGVVLHDIKKEPMSEAEVDHLKDMAGSYEALFSRKATLYKERGLKDQQLSEDDIKKLIMEHYTFLSRPVIVLGDKVFIGNSPKTVQAAIEEMNK</sequence>
<dbReference type="AlphaFoldDB" id="A0A0A2MAQ7"/>
<dbReference type="EMBL" id="JRLX01000023">
    <property type="protein sequence ID" value="KGO85380.1"/>
    <property type="molecule type" value="Genomic_DNA"/>
</dbReference>
<dbReference type="InterPro" id="IPR006660">
    <property type="entry name" value="Arsenate_reductase-like"/>
</dbReference>
<dbReference type="RefSeq" id="WP_020212937.1">
    <property type="nucleotide sequence ID" value="NZ_JRLX01000023.1"/>
</dbReference>
<evidence type="ECO:0000256" key="1">
    <source>
        <dbReference type="ARBA" id="ARBA00007198"/>
    </source>
</evidence>
<name>A0A0A2MAQ7_9FLAO</name>
<dbReference type="PANTHER" id="PTHR30041">
    <property type="entry name" value="ARSENATE REDUCTASE"/>
    <property type="match status" value="1"/>
</dbReference>
<dbReference type="SUPFAM" id="SSF52833">
    <property type="entry name" value="Thioredoxin-like"/>
    <property type="match status" value="1"/>
</dbReference>
<dbReference type="InterPro" id="IPR036249">
    <property type="entry name" value="Thioredoxin-like_sf"/>
</dbReference>
<gene>
    <name evidence="3" type="ORF">Q765_16690</name>
</gene>
<comment type="caution">
    <text evidence="3">The sequence shown here is derived from an EMBL/GenBank/DDBJ whole genome shotgun (WGS) entry which is preliminary data.</text>
</comment>
<dbReference type="STRING" id="1121895.GCA_000378485_01783"/>
<evidence type="ECO:0000313" key="4">
    <source>
        <dbReference type="Proteomes" id="UP000030152"/>
    </source>
</evidence>
<protein>
    <submittedName>
        <fullName evidence="3">Arsenate reductase</fullName>
    </submittedName>
</protein>
<dbReference type="PANTHER" id="PTHR30041:SF8">
    <property type="entry name" value="PROTEIN YFFB"/>
    <property type="match status" value="1"/>
</dbReference>
<dbReference type="PROSITE" id="PS51353">
    <property type="entry name" value="ARSC"/>
    <property type="match status" value="1"/>
</dbReference>
<comment type="similarity">
    <text evidence="1 2">Belongs to the ArsC family.</text>
</comment>
<reference evidence="3 4" key="1">
    <citation type="submission" date="2013-09" db="EMBL/GenBank/DDBJ databases">
        <authorList>
            <person name="Zeng Z."/>
            <person name="Chen C."/>
        </authorList>
    </citation>
    <scope>NUCLEOTIDE SEQUENCE [LARGE SCALE GENOMIC DNA]</scope>
    <source>
        <strain evidence="3 4">WB 3.3-2</strain>
    </source>
</reference>
<proteinExistence type="inferred from homology"/>
<dbReference type="eggNOG" id="COG1393">
    <property type="taxonomic scope" value="Bacteria"/>
</dbReference>
<accession>A0A0A2MAQ7</accession>